<dbReference type="EMBL" id="CAMXCT020006707">
    <property type="protein sequence ID" value="CAL1172041.1"/>
    <property type="molecule type" value="Genomic_DNA"/>
</dbReference>
<protein>
    <submittedName>
        <fullName evidence="5">EF-hand domain-containing protein</fullName>
    </submittedName>
</protein>
<gene>
    <name evidence="2" type="ORF">C1SCF055_LOCUS41854</name>
    <name evidence="3" type="ORF">C1SCF055_LOCUS43216</name>
</gene>
<proteinExistence type="predicted"/>
<dbReference type="EMBL" id="CAMXCT020006623">
    <property type="protein sequence ID" value="CAL1170566.1"/>
    <property type="molecule type" value="Genomic_DNA"/>
</dbReference>
<feature type="compositionally biased region" description="Basic and acidic residues" evidence="1">
    <location>
        <begin position="120"/>
        <end position="140"/>
    </location>
</feature>
<reference evidence="3" key="1">
    <citation type="submission" date="2022-10" db="EMBL/GenBank/DDBJ databases">
        <authorList>
            <person name="Chen Y."/>
            <person name="Dougan E. K."/>
            <person name="Chan C."/>
            <person name="Rhodes N."/>
            <person name="Thang M."/>
        </authorList>
    </citation>
    <scope>NUCLEOTIDE SEQUENCE</scope>
</reference>
<evidence type="ECO:0000313" key="3">
    <source>
        <dbReference type="EMBL" id="CAI4018666.1"/>
    </source>
</evidence>
<dbReference type="OrthoDB" id="2232403at2759"/>
<accession>A0A9P1M171</accession>
<dbReference type="EMBL" id="CAMXCT010006623">
    <property type="protein sequence ID" value="CAI4017191.1"/>
    <property type="molecule type" value="Genomic_DNA"/>
</dbReference>
<evidence type="ECO:0000313" key="4">
    <source>
        <dbReference type="EMBL" id="CAL1170566.1"/>
    </source>
</evidence>
<dbReference type="AlphaFoldDB" id="A0A9P1M171"/>
<evidence type="ECO:0000256" key="1">
    <source>
        <dbReference type="SAM" id="MobiDB-lite"/>
    </source>
</evidence>
<feature type="compositionally biased region" description="Basic and acidic residues" evidence="1">
    <location>
        <begin position="264"/>
        <end position="276"/>
    </location>
</feature>
<dbReference type="Proteomes" id="UP001152797">
    <property type="component" value="Unassembled WGS sequence"/>
</dbReference>
<feature type="compositionally biased region" description="Basic and acidic residues" evidence="1">
    <location>
        <begin position="191"/>
        <end position="205"/>
    </location>
</feature>
<dbReference type="EMBL" id="CAMXCT030006707">
    <property type="protein sequence ID" value="CAL4805978.1"/>
    <property type="molecule type" value="Genomic_DNA"/>
</dbReference>
<evidence type="ECO:0000313" key="2">
    <source>
        <dbReference type="EMBL" id="CAI4017191.1"/>
    </source>
</evidence>
<dbReference type="EMBL" id="CAMXCT030006623">
    <property type="protein sequence ID" value="CAL4804503.1"/>
    <property type="molecule type" value="Genomic_DNA"/>
</dbReference>
<evidence type="ECO:0000313" key="6">
    <source>
        <dbReference type="Proteomes" id="UP001152797"/>
    </source>
</evidence>
<keyword evidence="6" id="KW-1185">Reference proteome</keyword>
<name>A0A9P1M171_9DINO</name>
<sequence length="348" mass="40408">MAIDRLNRSRRDKLDWAAKLGLGPLAGGEVPIPPGAEVPRNVRDAMAQKKQAEEMAELRRRIEKQTDVVSTAPPKTEEEDVDASGFLNPNAKANAKKKVAPKSVLELRIGTKPTVVVTSRPDEPDRIEEEPVKDLKAERRAKQKAATRFQDVEEEYSYDSHDRRRKKRRGRVAYDDEDSDRRRHMRSRSGHYSEDRYGRRDRSRSMDGFYDSDDSSEVRRRKKREEKRKREEWRKEWKRKKEMERRREGQPGVRSSDEESDPCDFERRAESADRSPTRKTKTAIGVPEAQVDHVGGVQRRYVGQLRDSELGERLRRAEEIHGLNTQRKLLTEAEAIALLQGGSKRRTR</sequence>
<evidence type="ECO:0000313" key="5">
    <source>
        <dbReference type="EMBL" id="CAL4804503.1"/>
    </source>
</evidence>
<feature type="compositionally biased region" description="Basic and acidic residues" evidence="1">
    <location>
        <begin position="228"/>
        <end position="249"/>
    </location>
</feature>
<reference evidence="4" key="2">
    <citation type="submission" date="2024-04" db="EMBL/GenBank/DDBJ databases">
        <authorList>
            <person name="Chen Y."/>
            <person name="Shah S."/>
            <person name="Dougan E. K."/>
            <person name="Thang M."/>
            <person name="Chan C."/>
        </authorList>
    </citation>
    <scope>NUCLEOTIDE SEQUENCE [LARGE SCALE GENOMIC DNA]</scope>
</reference>
<comment type="caution">
    <text evidence="3">The sequence shown here is derived from an EMBL/GenBank/DDBJ whole genome shotgun (WGS) entry which is preliminary data.</text>
</comment>
<feature type="region of interest" description="Disordered" evidence="1">
    <location>
        <begin position="62"/>
        <end position="287"/>
    </location>
</feature>
<dbReference type="EMBL" id="CAMXCT010006707">
    <property type="protein sequence ID" value="CAI4018666.1"/>
    <property type="molecule type" value="Genomic_DNA"/>
</dbReference>
<organism evidence="3">
    <name type="scientific">Cladocopium goreaui</name>
    <dbReference type="NCBI Taxonomy" id="2562237"/>
    <lineage>
        <taxon>Eukaryota</taxon>
        <taxon>Sar</taxon>
        <taxon>Alveolata</taxon>
        <taxon>Dinophyceae</taxon>
        <taxon>Suessiales</taxon>
        <taxon>Symbiodiniaceae</taxon>
        <taxon>Cladocopium</taxon>
    </lineage>
</organism>